<evidence type="ECO:0000256" key="1">
    <source>
        <dbReference type="SAM" id="SignalP"/>
    </source>
</evidence>
<dbReference type="Pfam" id="PF14343">
    <property type="entry name" value="PrcB_C"/>
    <property type="match status" value="1"/>
</dbReference>
<gene>
    <name evidence="3" type="ORF">JFN93_00775</name>
</gene>
<feature type="domain" description="PrcB C-terminal" evidence="2">
    <location>
        <begin position="88"/>
        <end position="143"/>
    </location>
</feature>
<evidence type="ECO:0000259" key="2">
    <source>
        <dbReference type="Pfam" id="PF14343"/>
    </source>
</evidence>
<dbReference type="GO" id="GO:0008233">
    <property type="term" value="F:peptidase activity"/>
    <property type="evidence" value="ECO:0007669"/>
    <property type="project" value="UniProtKB-KW"/>
</dbReference>
<feature type="signal peptide" evidence="1">
    <location>
        <begin position="1"/>
        <end position="27"/>
    </location>
</feature>
<evidence type="ECO:0000313" key="4">
    <source>
        <dbReference type="Proteomes" id="UP000636888"/>
    </source>
</evidence>
<evidence type="ECO:0000313" key="3">
    <source>
        <dbReference type="EMBL" id="MBJ6723227.1"/>
    </source>
</evidence>
<name>A0A8J7IVL8_9BACT</name>
<keyword evidence="3" id="KW-0378">Hydrolase</keyword>
<protein>
    <submittedName>
        <fullName evidence="3">Protease complex subunit PrcB family protein</fullName>
    </submittedName>
</protein>
<organism evidence="3 4">
    <name type="scientific">Geomesophilobacter sediminis</name>
    <dbReference type="NCBI Taxonomy" id="2798584"/>
    <lineage>
        <taxon>Bacteria</taxon>
        <taxon>Pseudomonadati</taxon>
        <taxon>Thermodesulfobacteriota</taxon>
        <taxon>Desulfuromonadia</taxon>
        <taxon>Geobacterales</taxon>
        <taxon>Geobacteraceae</taxon>
        <taxon>Geomesophilobacter</taxon>
    </lineage>
</organism>
<dbReference type="RefSeq" id="WP_199382069.1">
    <property type="nucleotide sequence ID" value="NZ_JAEMHM010000001.1"/>
</dbReference>
<dbReference type="Proteomes" id="UP000636888">
    <property type="component" value="Unassembled WGS sequence"/>
</dbReference>
<proteinExistence type="predicted"/>
<keyword evidence="1" id="KW-0732">Signal</keyword>
<dbReference type="EMBL" id="JAEMHM010000001">
    <property type="protein sequence ID" value="MBJ6723227.1"/>
    <property type="molecule type" value="Genomic_DNA"/>
</dbReference>
<dbReference type="GO" id="GO:0006508">
    <property type="term" value="P:proteolysis"/>
    <property type="evidence" value="ECO:0007669"/>
    <property type="project" value="UniProtKB-KW"/>
</dbReference>
<keyword evidence="3" id="KW-0645">Protease</keyword>
<accession>A0A8J7IVL8</accession>
<comment type="caution">
    <text evidence="3">The sequence shown here is derived from an EMBL/GenBank/DDBJ whole genome shotgun (WGS) entry which is preliminary data.</text>
</comment>
<dbReference type="AlphaFoldDB" id="A0A8J7IVL8"/>
<dbReference type="InterPro" id="IPR025748">
    <property type="entry name" value="PrcB_C_dom"/>
</dbReference>
<keyword evidence="4" id="KW-1185">Reference proteome</keyword>
<reference evidence="3" key="1">
    <citation type="submission" date="2020-12" db="EMBL/GenBank/DDBJ databases">
        <title>Geomonas sp. Red875, isolated from river sediment.</title>
        <authorList>
            <person name="Xu Z."/>
            <person name="Zhang Z."/>
            <person name="Masuda Y."/>
            <person name="Itoh H."/>
            <person name="Senoo K."/>
        </authorList>
    </citation>
    <scope>NUCLEOTIDE SEQUENCE</scope>
    <source>
        <strain evidence="3">Red875</strain>
    </source>
</reference>
<sequence length="161" mass="16654">MTMRALAALLFLLGGVLLIGSTDSCNAQEPLEFSVVKKGEVSPSGNHAPVVKVIRNNTEWGNFWIELNINAFIVPARPAVDFDHTILIAVVDAPQPTGGHAIAVTSVLPTSTGVVVVAQQVAPGPGCIVSEDLKQPFQVVAVPGFSGAATLALSPAVCDCD</sequence>
<feature type="chain" id="PRO_5035183611" evidence="1">
    <location>
        <begin position="28"/>
        <end position="161"/>
    </location>
</feature>